<keyword evidence="7" id="KW-0479">Metal-binding</keyword>
<dbReference type="RefSeq" id="WP_379789057.1">
    <property type="nucleotide sequence ID" value="NZ_JBHSHL010000051.1"/>
</dbReference>
<dbReference type="InterPro" id="IPR000787">
    <property type="entry name" value="Peptidase_M29"/>
</dbReference>
<gene>
    <name evidence="10" type="ORF">ACFO4R_10455</name>
</gene>
<dbReference type="EMBL" id="JBHSHL010000051">
    <property type="protein sequence ID" value="MFC4805491.1"/>
    <property type="molecule type" value="Genomic_DNA"/>
</dbReference>
<comment type="cofactor">
    <cofactor evidence="3">
        <name>Zn(2+)</name>
        <dbReference type="ChEBI" id="CHEBI:29105"/>
    </cofactor>
</comment>
<keyword evidence="9" id="KW-0482">Metalloprotease</keyword>
<proteinExistence type="inferred from homology"/>
<evidence type="ECO:0000256" key="2">
    <source>
        <dbReference type="ARBA" id="ARBA00001946"/>
    </source>
</evidence>
<dbReference type="Proteomes" id="UP001595916">
    <property type="component" value="Unassembled WGS sequence"/>
</dbReference>
<dbReference type="Gene3D" id="3.40.1830.10">
    <property type="entry name" value="Thermophilic metalloprotease (M29)"/>
    <property type="match status" value="1"/>
</dbReference>
<dbReference type="PANTHER" id="PTHR34448:SF3">
    <property type="entry name" value="AMINOPEPTIDASE AMPS"/>
    <property type="match status" value="1"/>
</dbReference>
<name>A0ABV9QS73_9FIRM</name>
<dbReference type="GO" id="GO:0004177">
    <property type="term" value="F:aminopeptidase activity"/>
    <property type="evidence" value="ECO:0007669"/>
    <property type="project" value="UniProtKB-KW"/>
</dbReference>
<comment type="caution">
    <text evidence="10">The sequence shown here is derived from an EMBL/GenBank/DDBJ whole genome shotgun (WGS) entry which is preliminary data.</text>
</comment>
<protein>
    <submittedName>
        <fullName evidence="10">Aminopeptidase</fullName>
    </submittedName>
</protein>
<dbReference type="SUPFAM" id="SSF144052">
    <property type="entry name" value="Thermophilic metalloprotease-like"/>
    <property type="match status" value="1"/>
</dbReference>
<evidence type="ECO:0000313" key="11">
    <source>
        <dbReference type="Proteomes" id="UP001595916"/>
    </source>
</evidence>
<comment type="cofactor">
    <cofactor evidence="2">
        <name>Mg(2+)</name>
        <dbReference type="ChEBI" id="CHEBI:18420"/>
    </cofactor>
</comment>
<evidence type="ECO:0000256" key="6">
    <source>
        <dbReference type="ARBA" id="ARBA00022670"/>
    </source>
</evidence>
<dbReference type="PRINTS" id="PR00919">
    <property type="entry name" value="THERMOPTASE"/>
</dbReference>
<evidence type="ECO:0000256" key="7">
    <source>
        <dbReference type="ARBA" id="ARBA00022723"/>
    </source>
</evidence>
<evidence type="ECO:0000313" key="10">
    <source>
        <dbReference type="EMBL" id="MFC4805491.1"/>
    </source>
</evidence>
<comment type="similarity">
    <text evidence="4">Belongs to the peptidase M29 family.</text>
</comment>
<keyword evidence="5 10" id="KW-0031">Aminopeptidase</keyword>
<dbReference type="Pfam" id="PF02073">
    <property type="entry name" value="Peptidase_M29"/>
    <property type="match status" value="1"/>
</dbReference>
<evidence type="ECO:0000256" key="9">
    <source>
        <dbReference type="ARBA" id="ARBA00023049"/>
    </source>
</evidence>
<comment type="cofactor">
    <cofactor evidence="1">
        <name>Co(2+)</name>
        <dbReference type="ChEBI" id="CHEBI:48828"/>
    </cofactor>
</comment>
<dbReference type="InterPro" id="IPR035097">
    <property type="entry name" value="M29_N-terminal"/>
</dbReference>
<keyword evidence="8" id="KW-0378">Hydrolase</keyword>
<evidence type="ECO:0000256" key="1">
    <source>
        <dbReference type="ARBA" id="ARBA00001941"/>
    </source>
</evidence>
<keyword evidence="11" id="KW-1185">Reference proteome</keyword>
<evidence type="ECO:0000256" key="3">
    <source>
        <dbReference type="ARBA" id="ARBA00001947"/>
    </source>
</evidence>
<organism evidence="10 11">
    <name type="scientific">Filifactor villosus</name>
    <dbReference type="NCBI Taxonomy" id="29374"/>
    <lineage>
        <taxon>Bacteria</taxon>
        <taxon>Bacillati</taxon>
        <taxon>Bacillota</taxon>
        <taxon>Clostridia</taxon>
        <taxon>Peptostreptococcales</taxon>
        <taxon>Filifactoraceae</taxon>
        <taxon>Filifactor</taxon>
    </lineage>
</organism>
<reference evidence="11" key="1">
    <citation type="journal article" date="2019" name="Int. J. Syst. Evol. Microbiol.">
        <title>The Global Catalogue of Microorganisms (GCM) 10K type strain sequencing project: providing services to taxonomists for standard genome sequencing and annotation.</title>
        <authorList>
            <consortium name="The Broad Institute Genomics Platform"/>
            <consortium name="The Broad Institute Genome Sequencing Center for Infectious Disease"/>
            <person name="Wu L."/>
            <person name="Ma J."/>
        </authorList>
    </citation>
    <scope>NUCLEOTIDE SEQUENCE [LARGE SCALE GENOMIC DNA]</scope>
    <source>
        <strain evidence="11">CCUG 46385</strain>
    </source>
</reference>
<evidence type="ECO:0000256" key="8">
    <source>
        <dbReference type="ARBA" id="ARBA00022801"/>
    </source>
</evidence>
<dbReference type="InterPro" id="IPR052170">
    <property type="entry name" value="M29_Exopeptidase"/>
</dbReference>
<keyword evidence="6" id="KW-0645">Protease</keyword>
<evidence type="ECO:0000256" key="5">
    <source>
        <dbReference type="ARBA" id="ARBA00022438"/>
    </source>
</evidence>
<accession>A0ABV9QS73</accession>
<dbReference type="PANTHER" id="PTHR34448">
    <property type="entry name" value="AMINOPEPTIDASE"/>
    <property type="match status" value="1"/>
</dbReference>
<evidence type="ECO:0000256" key="4">
    <source>
        <dbReference type="ARBA" id="ARBA00008236"/>
    </source>
</evidence>
<sequence>MNENFEKKLKDYARLIVEVGANVQKDEPVIIFCPIEAREFGRMLTELAYKRGAKTVIVDYIDEELTKMKLEHESIETLEEFPDWMVKKAEFLGESGYARIFVDASDPELLSAIDPKKIAASTKAKSTALKHTQKYTMNDIVTWCVVSVPSKAWAKKIFPDETQERSVELLWNAIFDATRMNLEDPIDAWKKHLSLLEEKSDFLNRKQFRFLEYKSSNGTDLKVELPKNHIWMSAASKNSKGTKFVPNMPTEEVFSAPLRGGTNGTLVATKPLNYGGNLIDNFRLTFKDGAVVDYRAEVGEEYLKNLLEMDENAKYLGEVALVPYGSPISNSNILFYNTLFDENASCHFAFGKAYPTCVEGATELNEEELLQRGINDSLVHEDFMVGAKDLSIIGIEEDGTRTPIFKDGNWAF</sequence>